<reference evidence="3" key="2">
    <citation type="submission" date="2015-01" db="EMBL/GenBank/DDBJ databases">
        <title>Evolutionary Origins and Diversification of the Mycorrhizal Mutualists.</title>
        <authorList>
            <consortium name="DOE Joint Genome Institute"/>
            <consortium name="Mycorrhizal Genomics Consortium"/>
            <person name="Kohler A."/>
            <person name="Kuo A."/>
            <person name="Nagy L.G."/>
            <person name="Floudas D."/>
            <person name="Copeland A."/>
            <person name="Barry K.W."/>
            <person name="Cichocki N."/>
            <person name="Veneault-Fourrey C."/>
            <person name="LaButti K."/>
            <person name="Lindquist E.A."/>
            <person name="Lipzen A."/>
            <person name="Lundell T."/>
            <person name="Morin E."/>
            <person name="Murat C."/>
            <person name="Riley R."/>
            <person name="Ohm R."/>
            <person name="Sun H."/>
            <person name="Tunlid A."/>
            <person name="Henrissat B."/>
            <person name="Grigoriev I.V."/>
            <person name="Hibbett D.S."/>
            <person name="Martin F."/>
        </authorList>
    </citation>
    <scope>NUCLEOTIDE SEQUENCE [LARGE SCALE GENOMIC DNA]</scope>
    <source>
        <strain evidence="3">MUT 4182</strain>
    </source>
</reference>
<sequence>MLVKKLDQERSADARLQLNQGNVFSRFTVRGPFDVDTPSACVPSTSNAFGRARKRRYNEFSSDIRNGNFDAKKRDGDLPKGPTRLLGSSLLNMFCCAIPEPNWLAVAIDNVLILPYVREFELGTTSKAMNADSINLGQNSEGGPYLTCRGDGTGAPRNRVARCPRSRRAQGLSAALPGGEVFGKQGQVSCLGGGSRDRRLGNPRLLDRAKGERAAWSMLENFDDTEQQLELRVFDGPAYQPQRFHETKKYWGGHPRQNHSIVLTKELRLQLKRIVVRCRLAQPIVDGLDTSGNNTFRKPKHLPIISKAMESTPTLHLGSDRSTAPSRKPPGNRQAGMGPERTNLSSPMSWAERRCCALRTTILIKESGVRLFPDTIDEPVPRRVTPQRWASVGIETGRKHGVVRPNAQTVEIPMPHVPASLNGEVSSYGSYADLPITQIWYRDRIRLRMGG</sequence>
<feature type="region of interest" description="Disordered" evidence="1">
    <location>
        <begin position="311"/>
        <end position="346"/>
    </location>
</feature>
<name>A0A0C3QH75_9AGAM</name>
<proteinExistence type="predicted"/>
<evidence type="ECO:0000313" key="3">
    <source>
        <dbReference type="Proteomes" id="UP000054248"/>
    </source>
</evidence>
<gene>
    <name evidence="2" type="ORF">M407DRAFT_5184</name>
</gene>
<organism evidence="2 3">
    <name type="scientific">Tulasnella calospora MUT 4182</name>
    <dbReference type="NCBI Taxonomy" id="1051891"/>
    <lineage>
        <taxon>Eukaryota</taxon>
        <taxon>Fungi</taxon>
        <taxon>Dikarya</taxon>
        <taxon>Basidiomycota</taxon>
        <taxon>Agaricomycotina</taxon>
        <taxon>Agaricomycetes</taxon>
        <taxon>Cantharellales</taxon>
        <taxon>Tulasnellaceae</taxon>
        <taxon>Tulasnella</taxon>
    </lineage>
</organism>
<evidence type="ECO:0000256" key="1">
    <source>
        <dbReference type="SAM" id="MobiDB-lite"/>
    </source>
</evidence>
<dbReference type="AlphaFoldDB" id="A0A0C3QH75"/>
<reference evidence="2 3" key="1">
    <citation type="submission" date="2014-04" db="EMBL/GenBank/DDBJ databases">
        <authorList>
            <consortium name="DOE Joint Genome Institute"/>
            <person name="Kuo A."/>
            <person name="Girlanda M."/>
            <person name="Perotto S."/>
            <person name="Kohler A."/>
            <person name="Nagy L.G."/>
            <person name="Floudas D."/>
            <person name="Copeland A."/>
            <person name="Barry K.W."/>
            <person name="Cichocki N."/>
            <person name="Veneault-Fourrey C."/>
            <person name="LaButti K."/>
            <person name="Lindquist E.A."/>
            <person name="Lipzen A."/>
            <person name="Lundell T."/>
            <person name="Morin E."/>
            <person name="Murat C."/>
            <person name="Sun H."/>
            <person name="Tunlid A."/>
            <person name="Henrissat B."/>
            <person name="Grigoriev I.V."/>
            <person name="Hibbett D.S."/>
            <person name="Martin F."/>
            <person name="Nordberg H.P."/>
            <person name="Cantor M.N."/>
            <person name="Hua S.X."/>
        </authorList>
    </citation>
    <scope>NUCLEOTIDE SEQUENCE [LARGE SCALE GENOMIC DNA]</scope>
    <source>
        <strain evidence="2 3">MUT 4182</strain>
    </source>
</reference>
<protein>
    <submittedName>
        <fullName evidence="2">Uncharacterized protein</fullName>
    </submittedName>
</protein>
<evidence type="ECO:0000313" key="2">
    <source>
        <dbReference type="EMBL" id="KIO31165.1"/>
    </source>
</evidence>
<feature type="compositionally biased region" description="Polar residues" evidence="1">
    <location>
        <begin position="311"/>
        <end position="325"/>
    </location>
</feature>
<keyword evidence="3" id="KW-1185">Reference proteome</keyword>
<dbReference type="HOGENOM" id="CLU_607191_0_0_1"/>
<accession>A0A0C3QH75</accession>
<dbReference type="Proteomes" id="UP000054248">
    <property type="component" value="Unassembled WGS sequence"/>
</dbReference>
<dbReference type="EMBL" id="KN822965">
    <property type="protein sequence ID" value="KIO31165.1"/>
    <property type="molecule type" value="Genomic_DNA"/>
</dbReference>